<proteinExistence type="predicted"/>
<dbReference type="Proteomes" id="UP000026900">
    <property type="component" value="Segment"/>
</dbReference>
<dbReference type="GeneID" id="19526292"/>
<organism evidence="1 2">
    <name type="scientific">Bacillus phage Hakuna</name>
    <dbReference type="NCBI Taxonomy" id="1486659"/>
    <lineage>
        <taxon>Viruses</taxon>
        <taxon>Duplodnaviria</taxon>
        <taxon>Heunggongvirae</taxon>
        <taxon>Uroviricota</taxon>
        <taxon>Caudoviricetes</taxon>
        <taxon>Herelleviridae</taxon>
        <taxon>Bastillevirinae</taxon>
        <taxon>Wphvirus</taxon>
        <taxon>Wphvirus hakuna</taxon>
    </lineage>
</organism>
<reference evidence="2" key="1">
    <citation type="submission" date="2014-09" db="EMBL/GenBank/DDBJ databases">
        <authorList>
            <person name="Sauder A.B."/>
            <person name="McKenzie Q.R."/>
            <person name="Temple L.M."/>
            <person name="Alexis B.K."/>
            <person name="Al-Atrache Z."/>
            <person name="Lewis L.O."/>
            <person name="Loesser-Casey K.E."/>
            <person name="Mitchell K.J."/>
        </authorList>
    </citation>
    <scope>NUCLEOTIDE SEQUENCE [LARGE SCALE GENOMIC DNA]</scope>
</reference>
<protein>
    <submittedName>
        <fullName evidence="1">Uncharacterized protein</fullName>
    </submittedName>
</protein>
<evidence type="ECO:0000313" key="1">
    <source>
        <dbReference type="EMBL" id="AHZ10310.1"/>
    </source>
</evidence>
<evidence type="ECO:0000313" key="2">
    <source>
        <dbReference type="Proteomes" id="UP000026900"/>
    </source>
</evidence>
<accession>A0A024B1I5</accession>
<dbReference type="KEGG" id="vg:19526292"/>
<dbReference type="RefSeq" id="YP_009036741.1">
    <property type="nucleotide sequence ID" value="NC_024213.1"/>
</dbReference>
<name>A0A024B1I5_9CAUD</name>
<keyword evidence="2" id="KW-1185">Reference proteome</keyword>
<sequence length="41" mass="4682">MLTVTLIDVLSGVKEKRDFSNEESLQKYLSRNPFVIVKRGA</sequence>
<dbReference type="EMBL" id="KJ489399">
    <property type="protein sequence ID" value="AHZ10310.1"/>
    <property type="molecule type" value="Genomic_DNA"/>
</dbReference>